<dbReference type="InterPro" id="IPR008949">
    <property type="entry name" value="Isoprenoid_synthase_dom_sf"/>
</dbReference>
<dbReference type="GO" id="GO:0045338">
    <property type="term" value="P:farnesyl diphosphate metabolic process"/>
    <property type="evidence" value="ECO:0007669"/>
    <property type="project" value="InterPro"/>
</dbReference>
<dbReference type="InterPro" id="IPR044844">
    <property type="entry name" value="Trans_IPPS_euk-type"/>
</dbReference>
<dbReference type="EMBL" id="CAJNON010003036">
    <property type="protein sequence ID" value="CAF1520249.1"/>
    <property type="molecule type" value="Genomic_DNA"/>
</dbReference>
<dbReference type="PANTHER" id="PTHR11626">
    <property type="entry name" value="FARNESYL-DIPHOSPHATE FARNESYLTRANSFERASE"/>
    <property type="match status" value="1"/>
</dbReference>
<protein>
    <recommendedName>
        <fullName evidence="3">Squalene synthase</fullName>
    </recommendedName>
</protein>
<proteinExistence type="predicted"/>
<organism evidence="1 2">
    <name type="scientific">Adineta steineri</name>
    <dbReference type="NCBI Taxonomy" id="433720"/>
    <lineage>
        <taxon>Eukaryota</taxon>
        <taxon>Metazoa</taxon>
        <taxon>Spiralia</taxon>
        <taxon>Gnathifera</taxon>
        <taxon>Rotifera</taxon>
        <taxon>Eurotatoria</taxon>
        <taxon>Bdelloidea</taxon>
        <taxon>Adinetida</taxon>
        <taxon>Adinetidae</taxon>
        <taxon>Adineta</taxon>
    </lineage>
</organism>
<dbReference type="OrthoDB" id="431150at2759"/>
<gene>
    <name evidence="1" type="ORF">VCS650_LOCUS43242</name>
</gene>
<dbReference type="AlphaFoldDB" id="A0A815UK37"/>
<accession>A0A815UK37</accession>
<evidence type="ECO:0008006" key="3">
    <source>
        <dbReference type="Google" id="ProtNLM"/>
    </source>
</evidence>
<dbReference type="GO" id="GO:0005789">
    <property type="term" value="C:endoplasmic reticulum membrane"/>
    <property type="evidence" value="ECO:0007669"/>
    <property type="project" value="TreeGrafter"/>
</dbReference>
<comment type="caution">
    <text evidence="1">The sequence shown here is derived from an EMBL/GenBank/DDBJ whole genome shotgun (WGS) entry which is preliminary data.</text>
</comment>
<dbReference type="PANTHER" id="PTHR11626:SF2">
    <property type="entry name" value="SQUALENE SYNTHASE"/>
    <property type="match status" value="1"/>
</dbReference>
<dbReference type="Pfam" id="PF00494">
    <property type="entry name" value="SQS_PSY"/>
    <property type="match status" value="1"/>
</dbReference>
<reference evidence="1" key="1">
    <citation type="submission" date="2021-02" db="EMBL/GenBank/DDBJ databases">
        <authorList>
            <person name="Nowell W R."/>
        </authorList>
    </citation>
    <scope>NUCLEOTIDE SEQUENCE</scope>
</reference>
<sequence length="111" mass="12677">MGNGMAGFVGKTGSIDTINNYNLYCHCVAGLVGYEDKNLYLNKDLSNSMGLFLQKTNIIRDYFEDLQAGRTWWPKEIWINYASDLSQFHQDPTGQQSLECLNHMVMDSFSH</sequence>
<dbReference type="Gene3D" id="1.10.600.10">
    <property type="entry name" value="Farnesyl Diphosphate Synthase"/>
    <property type="match status" value="1"/>
</dbReference>
<dbReference type="InterPro" id="IPR002060">
    <property type="entry name" value="Squ/phyt_synthse"/>
</dbReference>
<dbReference type="SUPFAM" id="SSF48576">
    <property type="entry name" value="Terpenoid synthases"/>
    <property type="match status" value="1"/>
</dbReference>
<dbReference type="Proteomes" id="UP000663891">
    <property type="component" value="Unassembled WGS sequence"/>
</dbReference>
<name>A0A815UK37_9BILA</name>
<evidence type="ECO:0000313" key="2">
    <source>
        <dbReference type="Proteomes" id="UP000663891"/>
    </source>
</evidence>
<evidence type="ECO:0000313" key="1">
    <source>
        <dbReference type="EMBL" id="CAF1520249.1"/>
    </source>
</evidence>
<dbReference type="GO" id="GO:0051996">
    <property type="term" value="F:squalene synthase [NAD(P)H] activity"/>
    <property type="evidence" value="ECO:0007669"/>
    <property type="project" value="InterPro"/>
</dbReference>